<dbReference type="InterPro" id="IPR041577">
    <property type="entry name" value="RT_RNaseH_2"/>
</dbReference>
<dbReference type="EMBL" id="CAKOGL010000102">
    <property type="protein sequence ID" value="CAH2109321.1"/>
    <property type="molecule type" value="Genomic_DNA"/>
</dbReference>
<dbReference type="Proteomes" id="UP001153954">
    <property type="component" value="Unassembled WGS sequence"/>
</dbReference>
<evidence type="ECO:0000256" key="1">
    <source>
        <dbReference type="ARBA" id="ARBA00012493"/>
    </source>
</evidence>
<dbReference type="Gene3D" id="3.30.70.270">
    <property type="match status" value="1"/>
</dbReference>
<keyword evidence="5" id="KW-1185">Reference proteome</keyword>
<evidence type="ECO:0000259" key="3">
    <source>
        <dbReference type="Pfam" id="PF17919"/>
    </source>
</evidence>
<organism evidence="4 5">
    <name type="scientific">Euphydryas editha</name>
    <name type="common">Edith's checkerspot</name>
    <dbReference type="NCBI Taxonomy" id="104508"/>
    <lineage>
        <taxon>Eukaryota</taxon>
        <taxon>Metazoa</taxon>
        <taxon>Ecdysozoa</taxon>
        <taxon>Arthropoda</taxon>
        <taxon>Hexapoda</taxon>
        <taxon>Insecta</taxon>
        <taxon>Pterygota</taxon>
        <taxon>Neoptera</taxon>
        <taxon>Endopterygota</taxon>
        <taxon>Lepidoptera</taxon>
        <taxon>Glossata</taxon>
        <taxon>Ditrysia</taxon>
        <taxon>Papilionoidea</taxon>
        <taxon>Nymphalidae</taxon>
        <taxon>Nymphalinae</taxon>
        <taxon>Euphydryas</taxon>
    </lineage>
</organism>
<gene>
    <name evidence="4" type="ORF">EEDITHA_LOCUS23173</name>
</gene>
<feature type="domain" description="Reverse transcriptase/retrotransposon-derived protein RNase H-like" evidence="3">
    <location>
        <begin position="91"/>
        <end position="179"/>
    </location>
</feature>
<evidence type="ECO:0000313" key="4">
    <source>
        <dbReference type="EMBL" id="CAH2109321.1"/>
    </source>
</evidence>
<reference evidence="4" key="1">
    <citation type="submission" date="2022-03" db="EMBL/GenBank/DDBJ databases">
        <authorList>
            <person name="Tunstrom K."/>
        </authorList>
    </citation>
    <scope>NUCLEOTIDE SEQUENCE</scope>
</reference>
<dbReference type="PANTHER" id="PTHR37984:SF5">
    <property type="entry name" value="PROTEIN NYNRIN-LIKE"/>
    <property type="match status" value="1"/>
</dbReference>
<dbReference type="GO" id="GO:0003964">
    <property type="term" value="F:RNA-directed DNA polymerase activity"/>
    <property type="evidence" value="ECO:0007669"/>
    <property type="project" value="UniProtKB-EC"/>
</dbReference>
<dbReference type="Pfam" id="PF17919">
    <property type="entry name" value="RT_RNaseH_2"/>
    <property type="match status" value="1"/>
</dbReference>
<accession>A0AAU9VEG7</accession>
<comment type="caution">
    <text evidence="4">The sequence shown here is derived from an EMBL/GenBank/DDBJ whole genome shotgun (WGS) entry which is preliminary data.</text>
</comment>
<evidence type="ECO:0000313" key="5">
    <source>
        <dbReference type="Proteomes" id="UP001153954"/>
    </source>
</evidence>
<proteinExistence type="predicted"/>
<keyword evidence="2" id="KW-0511">Multifunctional enzyme</keyword>
<dbReference type="EC" id="2.7.7.49" evidence="1"/>
<evidence type="ECO:0000256" key="2">
    <source>
        <dbReference type="ARBA" id="ARBA00023268"/>
    </source>
</evidence>
<dbReference type="SUPFAM" id="SSF56672">
    <property type="entry name" value="DNA/RNA polymerases"/>
    <property type="match status" value="1"/>
</dbReference>
<protein>
    <recommendedName>
        <fullName evidence="1">RNA-directed DNA polymerase</fullName>
        <ecNumber evidence="1">2.7.7.49</ecNumber>
    </recommendedName>
</protein>
<dbReference type="InterPro" id="IPR050951">
    <property type="entry name" value="Retrovirus_Pol_polyprotein"/>
</dbReference>
<dbReference type="InterPro" id="IPR043128">
    <property type="entry name" value="Rev_trsase/Diguanyl_cyclase"/>
</dbReference>
<dbReference type="FunFam" id="3.30.70.270:FF:000020">
    <property type="entry name" value="Transposon Tf2-6 polyprotein-like Protein"/>
    <property type="match status" value="1"/>
</dbReference>
<dbReference type="InterPro" id="IPR043502">
    <property type="entry name" value="DNA/RNA_pol_sf"/>
</dbReference>
<sequence>MANLTINFEKSVSFRNQLKYLGYVIDSNGLHVDPAKIDCILNYPTPKNKKEVKRFLGIASWYRKFVPSFKTIAGPLNKLTSTNKKSNPFVWCDKAEESFTKLKELLVSAPILCCLNFDLPFEVHTDASDYGVAGLLTQTIDGVDHPIAYTSRTLSGPERNYNMTEREALAVLVALEHWR</sequence>
<name>A0AAU9VEG7_EUPED</name>
<dbReference type="AlphaFoldDB" id="A0AAU9VEG7"/>
<dbReference type="PANTHER" id="PTHR37984">
    <property type="entry name" value="PROTEIN CBG26694"/>
    <property type="match status" value="1"/>
</dbReference>